<keyword evidence="1" id="KW-1133">Transmembrane helix</keyword>
<organism evidence="2 3">
    <name type="scientific">Sphaerisporangium album</name>
    <dbReference type="NCBI Taxonomy" id="509200"/>
    <lineage>
        <taxon>Bacteria</taxon>
        <taxon>Bacillati</taxon>
        <taxon>Actinomycetota</taxon>
        <taxon>Actinomycetes</taxon>
        <taxon>Streptosporangiales</taxon>
        <taxon>Streptosporangiaceae</taxon>
        <taxon>Sphaerisporangium</taxon>
    </lineage>
</organism>
<dbReference type="EMBL" id="QOIL01000033">
    <property type="protein sequence ID" value="RCG20073.1"/>
    <property type="molecule type" value="Genomic_DNA"/>
</dbReference>
<dbReference type="RefSeq" id="WP_114033650.1">
    <property type="nucleotide sequence ID" value="NZ_QOIL01000033.1"/>
</dbReference>
<proteinExistence type="predicted"/>
<name>A0A367EQ22_9ACTN</name>
<evidence type="ECO:0000313" key="2">
    <source>
        <dbReference type="EMBL" id="RCG20073.1"/>
    </source>
</evidence>
<comment type="caution">
    <text evidence="2">The sequence shown here is derived from an EMBL/GenBank/DDBJ whole genome shotgun (WGS) entry which is preliminary data.</text>
</comment>
<accession>A0A367EQ22</accession>
<sequence length="128" mass="14482">MSSPWDFVPVALVCGAWALILHRLMVRWRNRRWAQEEASAVMRSSLSERDRTVPAGGVGVYVIGTIRDGGQDVRMSWPEVVELARRESRGGLLGCEVFVTSREGGVVQTWVWRGGVRVGRFRDVKPWE</sequence>
<keyword evidence="1" id="KW-0812">Transmembrane</keyword>
<reference evidence="2 3" key="1">
    <citation type="submission" date="2018-06" db="EMBL/GenBank/DDBJ databases">
        <title>Sphaerisporangium craniellae sp. nov., isolated from a marine sponge in the South China Sea.</title>
        <authorList>
            <person name="Li L."/>
        </authorList>
    </citation>
    <scope>NUCLEOTIDE SEQUENCE [LARGE SCALE GENOMIC DNA]</scope>
    <source>
        <strain evidence="2 3">CCTCC AA 208026</strain>
    </source>
</reference>
<evidence type="ECO:0000256" key="1">
    <source>
        <dbReference type="SAM" id="Phobius"/>
    </source>
</evidence>
<feature type="transmembrane region" description="Helical" evidence="1">
    <location>
        <begin position="6"/>
        <end position="26"/>
    </location>
</feature>
<keyword evidence="3" id="KW-1185">Reference proteome</keyword>
<evidence type="ECO:0000313" key="3">
    <source>
        <dbReference type="Proteomes" id="UP000253094"/>
    </source>
</evidence>
<protein>
    <submittedName>
        <fullName evidence="2">Uncharacterized protein</fullName>
    </submittedName>
</protein>
<keyword evidence="1" id="KW-0472">Membrane</keyword>
<dbReference type="Proteomes" id="UP000253094">
    <property type="component" value="Unassembled WGS sequence"/>
</dbReference>
<gene>
    <name evidence="2" type="ORF">DQ384_37575</name>
</gene>
<dbReference type="AlphaFoldDB" id="A0A367EQ22"/>